<dbReference type="Proteomes" id="UP000006201">
    <property type="component" value="Unassembled WGS sequence"/>
</dbReference>
<comment type="caution">
    <text evidence="16">The sequence shown here is derived from an EMBL/GenBank/DDBJ whole genome shotgun (WGS) entry which is preliminary data.</text>
</comment>
<proteinExistence type="inferred from homology"/>
<evidence type="ECO:0000259" key="15">
    <source>
        <dbReference type="Pfam" id="PF07715"/>
    </source>
</evidence>
<evidence type="ECO:0000256" key="5">
    <source>
        <dbReference type="ARBA" id="ARBA00022692"/>
    </source>
</evidence>
<dbReference type="RefSeq" id="WP_009837603.1">
    <property type="nucleotide sequence ID" value="NZ_AAOH01000002.1"/>
</dbReference>
<dbReference type="GO" id="GO:0015344">
    <property type="term" value="F:siderophore uptake transmembrane transporter activity"/>
    <property type="evidence" value="ECO:0007669"/>
    <property type="project" value="TreeGrafter"/>
</dbReference>
<dbReference type="InterPro" id="IPR000531">
    <property type="entry name" value="Beta-barrel_TonB"/>
</dbReference>
<protein>
    <submittedName>
        <fullName evidence="16">Iron-regulated outer membrane virulence protein, TonB receptor family protein</fullName>
    </submittedName>
</protein>
<dbReference type="InterPro" id="IPR012910">
    <property type="entry name" value="Plug_dom"/>
</dbReference>
<dbReference type="STRING" id="87626.PTD2_12954"/>
<dbReference type="Gene3D" id="2.40.170.20">
    <property type="entry name" value="TonB-dependent receptor, beta-barrel domain"/>
    <property type="match status" value="1"/>
</dbReference>
<evidence type="ECO:0000313" key="17">
    <source>
        <dbReference type="Proteomes" id="UP000006201"/>
    </source>
</evidence>
<dbReference type="SUPFAM" id="SSF56935">
    <property type="entry name" value="Porins"/>
    <property type="match status" value="1"/>
</dbReference>
<keyword evidence="8 11" id="KW-0472">Membrane</keyword>
<evidence type="ECO:0000256" key="10">
    <source>
        <dbReference type="ARBA" id="ARBA00023237"/>
    </source>
</evidence>
<evidence type="ECO:0000256" key="2">
    <source>
        <dbReference type="ARBA" id="ARBA00008143"/>
    </source>
</evidence>
<feature type="chain" id="PRO_5002665756" evidence="13">
    <location>
        <begin position="22"/>
        <end position="757"/>
    </location>
</feature>
<dbReference type="InterPro" id="IPR036942">
    <property type="entry name" value="Beta-barrel_TonB_sf"/>
</dbReference>
<evidence type="ECO:0000256" key="9">
    <source>
        <dbReference type="ARBA" id="ARBA00023170"/>
    </source>
</evidence>
<dbReference type="AlphaFoldDB" id="A4C6X5"/>
<dbReference type="GO" id="GO:0044718">
    <property type="term" value="P:siderophore transmembrane transport"/>
    <property type="evidence" value="ECO:0007669"/>
    <property type="project" value="TreeGrafter"/>
</dbReference>
<dbReference type="PANTHER" id="PTHR30069:SF29">
    <property type="entry name" value="HEMOGLOBIN AND HEMOGLOBIN-HAPTOGLOBIN-BINDING PROTEIN 1-RELATED"/>
    <property type="match status" value="1"/>
</dbReference>
<keyword evidence="6 13" id="KW-0732">Signal</keyword>
<evidence type="ECO:0000313" key="16">
    <source>
        <dbReference type="EMBL" id="EAR29729.1"/>
    </source>
</evidence>
<evidence type="ECO:0000256" key="7">
    <source>
        <dbReference type="ARBA" id="ARBA00023077"/>
    </source>
</evidence>
<dbReference type="InterPro" id="IPR039426">
    <property type="entry name" value="TonB-dep_rcpt-like"/>
</dbReference>
<keyword evidence="7 12" id="KW-0798">TonB box</keyword>
<dbReference type="PROSITE" id="PS52016">
    <property type="entry name" value="TONB_DEPENDENT_REC_3"/>
    <property type="match status" value="1"/>
</dbReference>
<keyword evidence="3 11" id="KW-0813">Transport</keyword>
<keyword evidence="4 11" id="KW-1134">Transmembrane beta strand</keyword>
<feature type="domain" description="TonB-dependent receptor plug" evidence="15">
    <location>
        <begin position="56"/>
        <end position="169"/>
    </location>
</feature>
<name>A4C6X5_9GAMM</name>
<sequence length="757" mass="85126">MNYAYLPALLLSLPWLNTAQAQQQEEYALETLHLMSLNELLNLEVVSASRTKQRAIDAPANVTVINAKTIFERGYQNLIDVLRDVPGFDFATVEDSAGEYTTHSINRAIGGSPGNVQLLILIDGVVQNHIAFNWSQPFGNQQIFSDLKRIEIIQGPGSASYGANAYSGVIHFITAAQDDELTNQVTTLIGQNNRHSTSFAVDKQLSELYLQLSGRLAETDGDSGLDRFDPAGYFSAHAWPVKLTQQYIEGNYIENSANPFANTQQAAGFNNQSRDWALRGKAIWQPSNFDNGIRKIALSFNKWVQRQGLGSYVTGFEYQTRADSFQKHHQSGHVALDIDYQWDDNHLITSKLWYRENIQKPDTGFQYSYRFIDLVKSYHSVNSQVGFEQQLEVSQNNANWLLGYRIQHSNKMDQVVSLGQYQSGQNSVSTSLWADAVAGLGLFQTGNAGTRKVEEHALYGQYQQQLTEKINYTLGFRFDHSDEYGSTTNPRFGLIYNADKWSEQLDWRIKLLYGRAFREPSIFELSDEFRGNNNLKPESISTYELVSHWLSSNPNIKANLKAAIFFSQQDDTIALEAQNSDGGSRYINANSGDVYGFSLDGNWQLSKGLTSYFNYQFTDGKQDTANLAIAHTAKHKINWGLSYNALNEQLNINFRMNHLLSRSVPLSNSYFEHKAPNASIANLVMSWQGWQLNNVNITPQLIINNVFDHQYLGVGRQDGSSDVTQYNAATNVNPIGFAPPYHPEPGRTIAAQLTATF</sequence>
<dbReference type="Pfam" id="PF07715">
    <property type="entry name" value="Plug"/>
    <property type="match status" value="1"/>
</dbReference>
<dbReference type="Gene3D" id="2.170.130.10">
    <property type="entry name" value="TonB-dependent receptor, plug domain"/>
    <property type="match status" value="1"/>
</dbReference>
<reference evidence="16 17" key="1">
    <citation type="submission" date="2006-02" db="EMBL/GenBank/DDBJ databases">
        <authorList>
            <person name="Moran M.A."/>
            <person name="Kjelleberg S."/>
            <person name="Egan S."/>
            <person name="Saunders N."/>
            <person name="Thomas T."/>
            <person name="Ferriera S."/>
            <person name="Johnson J."/>
            <person name="Kravitz S."/>
            <person name="Halpern A."/>
            <person name="Remington K."/>
            <person name="Beeson K."/>
            <person name="Tran B."/>
            <person name="Rogers Y.-H."/>
            <person name="Friedman R."/>
            <person name="Venter J.C."/>
        </authorList>
    </citation>
    <scope>NUCLEOTIDE SEQUENCE [LARGE SCALE GENOMIC DNA]</scope>
    <source>
        <strain evidence="16 17">D2</strain>
    </source>
</reference>
<feature type="domain" description="TonB-dependent receptor-like beta-barrel" evidence="14">
    <location>
        <begin position="288"/>
        <end position="696"/>
    </location>
</feature>
<dbReference type="Pfam" id="PF00593">
    <property type="entry name" value="TonB_dep_Rec_b-barrel"/>
    <property type="match status" value="1"/>
</dbReference>
<comment type="subcellular location">
    <subcellularLocation>
        <location evidence="1 11">Cell outer membrane</location>
        <topology evidence="1 11">Multi-pass membrane protein</topology>
    </subcellularLocation>
</comment>
<evidence type="ECO:0000256" key="12">
    <source>
        <dbReference type="RuleBase" id="RU003357"/>
    </source>
</evidence>
<accession>A4C6X5</accession>
<keyword evidence="9 16" id="KW-0675">Receptor</keyword>
<feature type="signal peptide" evidence="13">
    <location>
        <begin position="1"/>
        <end position="21"/>
    </location>
</feature>
<evidence type="ECO:0000256" key="3">
    <source>
        <dbReference type="ARBA" id="ARBA00022448"/>
    </source>
</evidence>
<dbReference type="HOGENOM" id="CLU_008287_18_0_6"/>
<gene>
    <name evidence="16" type="ORF">PTD2_12954</name>
</gene>
<evidence type="ECO:0000256" key="6">
    <source>
        <dbReference type="ARBA" id="ARBA00022729"/>
    </source>
</evidence>
<dbReference type="GO" id="GO:0009279">
    <property type="term" value="C:cell outer membrane"/>
    <property type="evidence" value="ECO:0007669"/>
    <property type="project" value="UniProtKB-SubCell"/>
</dbReference>
<evidence type="ECO:0000256" key="4">
    <source>
        <dbReference type="ARBA" id="ARBA00022452"/>
    </source>
</evidence>
<evidence type="ECO:0000256" key="8">
    <source>
        <dbReference type="ARBA" id="ARBA00023136"/>
    </source>
</evidence>
<evidence type="ECO:0000256" key="11">
    <source>
        <dbReference type="PROSITE-ProRule" id="PRU01360"/>
    </source>
</evidence>
<evidence type="ECO:0000256" key="1">
    <source>
        <dbReference type="ARBA" id="ARBA00004571"/>
    </source>
</evidence>
<dbReference type="eggNOG" id="COG4771">
    <property type="taxonomic scope" value="Bacteria"/>
</dbReference>
<organism evidence="16 17">
    <name type="scientific">Pseudoalteromonas tunicata D2</name>
    <dbReference type="NCBI Taxonomy" id="87626"/>
    <lineage>
        <taxon>Bacteria</taxon>
        <taxon>Pseudomonadati</taxon>
        <taxon>Pseudomonadota</taxon>
        <taxon>Gammaproteobacteria</taxon>
        <taxon>Alteromonadales</taxon>
        <taxon>Pseudoalteromonadaceae</taxon>
        <taxon>Pseudoalteromonas</taxon>
    </lineage>
</organism>
<comment type="similarity">
    <text evidence="2">Belongs to the TonB-dependent receptor family. Hemoglobin/haptoglobin binding protein subfamily.</text>
</comment>
<keyword evidence="5 11" id="KW-0812">Transmembrane</keyword>
<keyword evidence="17" id="KW-1185">Reference proteome</keyword>
<evidence type="ECO:0000259" key="14">
    <source>
        <dbReference type="Pfam" id="PF00593"/>
    </source>
</evidence>
<dbReference type="EMBL" id="AAOH01000002">
    <property type="protein sequence ID" value="EAR29729.1"/>
    <property type="molecule type" value="Genomic_DNA"/>
</dbReference>
<evidence type="ECO:0000256" key="13">
    <source>
        <dbReference type="SAM" id="SignalP"/>
    </source>
</evidence>
<dbReference type="PANTHER" id="PTHR30069">
    <property type="entry name" value="TONB-DEPENDENT OUTER MEMBRANE RECEPTOR"/>
    <property type="match status" value="1"/>
</dbReference>
<dbReference type="InterPro" id="IPR037066">
    <property type="entry name" value="Plug_dom_sf"/>
</dbReference>
<keyword evidence="10 11" id="KW-0998">Cell outer membrane</keyword>